<feature type="compositionally biased region" description="Basic and acidic residues" evidence="2">
    <location>
        <begin position="326"/>
        <end position="349"/>
    </location>
</feature>
<dbReference type="InParanoid" id="K5X2G4"/>
<protein>
    <submittedName>
        <fullName evidence="3">Uncharacterized protein</fullName>
    </submittedName>
</protein>
<keyword evidence="1" id="KW-0175">Coiled coil</keyword>
<sequence length="650" mass="72104">MVDQIQFLQQKVDNAFVELANYESEKANLEVAKQAGIARRGAGVKLAKLQGSIRGAKLKLSNAEKKLKEALASRVQSSPQQPSLSAIDSHVEKDGLNQLQKSNLSEPEPMLVDNMPIDQPVAPPDELGKGVEGANSSLEAFNALPHNAIPSGNAINASNVTDPSPHYYQVDSGVVLRSFTVSPRDIFPNPTLRLGSSTAQILQAPLSQVMDVSEKSPISFKHMDCSENEEDLVVDEVDMSLITPEDRAQLQQQLFKRRFVVAPPSKKRVKYMEIDDSHAAEDPRIFTDDEEGMERMSETEIANSVHPGVINSAEPKALPPANKIQGSKEKVKPATSKEKYREKDAKGGEGEGVATMKGKEFEKGPKDGDGSGVSEKILGGTSQGTDSEGGDNEKKNSYHASKHTIAKAARAASVLIKQRIRLSDEVAHRQFVEDWLNATSPAERPDLPDGIELVRYDPKYLPDVAMADYDLAIQLLLNQSNNYLCIPHIKLNRRLVSAIDNLEGPVQILGTPLPRHQNPSSKSNIPRAPNHFHCGCHEKVALAGFVMWKTWKAKTFINGQLIVEGLYKDKAFHPREVLFILQFLKSKFGYTVEDMFVGSVDEEEELRKEARVMKKVANYCARRHYELIGQKMTLDDNFPILEEELNMEWI</sequence>
<evidence type="ECO:0000256" key="1">
    <source>
        <dbReference type="SAM" id="Coils"/>
    </source>
</evidence>
<dbReference type="GeneID" id="18827297"/>
<dbReference type="KEGG" id="abp:AGABI1DRAFT130798"/>
<dbReference type="EMBL" id="JH971398">
    <property type="protein sequence ID" value="EKM77072.1"/>
    <property type="molecule type" value="Genomic_DNA"/>
</dbReference>
<name>K5X2G4_AGABU</name>
<gene>
    <name evidence="3" type="ORF">AGABI1DRAFT_130798</name>
</gene>
<feature type="compositionally biased region" description="Basic and acidic residues" evidence="2">
    <location>
        <begin position="357"/>
        <end position="369"/>
    </location>
</feature>
<feature type="coiled-coil region" evidence="1">
    <location>
        <begin position="5"/>
        <end position="73"/>
    </location>
</feature>
<keyword evidence="4" id="KW-1185">Reference proteome</keyword>
<proteinExistence type="predicted"/>
<evidence type="ECO:0000313" key="4">
    <source>
        <dbReference type="Proteomes" id="UP000008493"/>
    </source>
</evidence>
<dbReference type="RefSeq" id="XP_007332364.1">
    <property type="nucleotide sequence ID" value="XM_007332302.1"/>
</dbReference>
<accession>K5X2G4</accession>
<reference evidence="4" key="1">
    <citation type="journal article" date="2012" name="Proc. Natl. Acad. Sci. U.S.A.">
        <title>Genome sequence of the button mushroom Agaricus bisporus reveals mechanisms governing adaptation to a humic-rich ecological niche.</title>
        <authorList>
            <person name="Morin E."/>
            <person name="Kohler A."/>
            <person name="Baker A.R."/>
            <person name="Foulongne-Oriol M."/>
            <person name="Lombard V."/>
            <person name="Nagy L.G."/>
            <person name="Ohm R.A."/>
            <person name="Patyshakuliyeva A."/>
            <person name="Brun A."/>
            <person name="Aerts A.L."/>
            <person name="Bailey A.M."/>
            <person name="Billette C."/>
            <person name="Coutinho P.M."/>
            <person name="Deakin G."/>
            <person name="Doddapaneni H."/>
            <person name="Floudas D."/>
            <person name="Grimwood J."/>
            <person name="Hilden K."/>
            <person name="Kuees U."/>
            <person name="LaButti K.M."/>
            <person name="Lapidus A."/>
            <person name="Lindquist E.A."/>
            <person name="Lucas S.M."/>
            <person name="Murat C."/>
            <person name="Riley R.W."/>
            <person name="Salamov A.A."/>
            <person name="Schmutz J."/>
            <person name="Subramanian V."/>
            <person name="Woesten H.A.B."/>
            <person name="Xu J."/>
            <person name="Eastwood D.C."/>
            <person name="Foster G.D."/>
            <person name="Sonnenberg A.S."/>
            <person name="Cullen D."/>
            <person name="de Vries R.P."/>
            <person name="Lundell T."/>
            <person name="Hibbett D.S."/>
            <person name="Henrissat B."/>
            <person name="Burton K.S."/>
            <person name="Kerrigan R.W."/>
            <person name="Challen M.P."/>
            <person name="Grigoriev I.V."/>
            <person name="Martin F."/>
        </authorList>
    </citation>
    <scope>NUCLEOTIDE SEQUENCE [LARGE SCALE GENOMIC DNA]</scope>
    <source>
        <strain evidence="4">JB137-S8 / ATCC MYA-4627 / FGSC 10392</strain>
    </source>
</reference>
<organism evidence="3 4">
    <name type="scientific">Agaricus bisporus var. burnettii (strain JB137-S8 / ATCC MYA-4627 / FGSC 10392)</name>
    <name type="common">White button mushroom</name>
    <dbReference type="NCBI Taxonomy" id="597362"/>
    <lineage>
        <taxon>Eukaryota</taxon>
        <taxon>Fungi</taxon>
        <taxon>Dikarya</taxon>
        <taxon>Basidiomycota</taxon>
        <taxon>Agaricomycotina</taxon>
        <taxon>Agaricomycetes</taxon>
        <taxon>Agaricomycetidae</taxon>
        <taxon>Agaricales</taxon>
        <taxon>Agaricineae</taxon>
        <taxon>Agaricaceae</taxon>
        <taxon>Agaricus</taxon>
    </lineage>
</organism>
<dbReference type="AlphaFoldDB" id="K5X2G4"/>
<evidence type="ECO:0000256" key="2">
    <source>
        <dbReference type="SAM" id="MobiDB-lite"/>
    </source>
</evidence>
<dbReference type="Proteomes" id="UP000008493">
    <property type="component" value="Unassembled WGS sequence"/>
</dbReference>
<dbReference type="OrthoDB" id="3062477at2759"/>
<evidence type="ECO:0000313" key="3">
    <source>
        <dbReference type="EMBL" id="EKM77072.1"/>
    </source>
</evidence>
<feature type="region of interest" description="Disordered" evidence="2">
    <location>
        <begin position="302"/>
        <end position="401"/>
    </location>
</feature>
<dbReference type="HOGENOM" id="CLU_421480_0_0_1"/>